<dbReference type="SUPFAM" id="SSF49785">
    <property type="entry name" value="Galactose-binding domain-like"/>
    <property type="match status" value="1"/>
</dbReference>
<accession>A0A2M7SBK0</accession>
<dbReference type="Pfam" id="PF08531">
    <property type="entry name" value="Bac_rhamnosid_N"/>
    <property type="match status" value="1"/>
</dbReference>
<evidence type="ECO:0000259" key="1">
    <source>
        <dbReference type="Pfam" id="PF05592"/>
    </source>
</evidence>
<dbReference type="Pfam" id="PF05592">
    <property type="entry name" value="Bac_rhamnosid"/>
    <property type="match status" value="1"/>
</dbReference>
<dbReference type="Gene3D" id="2.60.420.10">
    <property type="entry name" value="Maltose phosphorylase, domain 3"/>
    <property type="match status" value="1"/>
</dbReference>
<feature type="domain" description="Alpha-L-rhamnosidase concanavalin-like" evidence="1">
    <location>
        <begin position="416"/>
        <end position="494"/>
    </location>
</feature>
<dbReference type="InterPro" id="IPR035398">
    <property type="entry name" value="Bac_rhamnosid_C"/>
</dbReference>
<feature type="domain" description="Bacterial alpha-L-rhamnosidase N-terminal" evidence="2">
    <location>
        <begin position="36"/>
        <end position="168"/>
    </location>
</feature>
<evidence type="ECO:0000259" key="4">
    <source>
        <dbReference type="Pfam" id="PF17390"/>
    </source>
</evidence>
<organism evidence="5 6">
    <name type="scientific">Candidatus Desantisbacteria bacterium CG_4_10_14_0_8_um_filter_48_22</name>
    <dbReference type="NCBI Taxonomy" id="1974543"/>
    <lineage>
        <taxon>Bacteria</taxon>
        <taxon>Candidatus Desantisiibacteriota</taxon>
    </lineage>
</organism>
<dbReference type="Gene3D" id="1.50.10.10">
    <property type="match status" value="1"/>
</dbReference>
<dbReference type="InterPro" id="IPR013737">
    <property type="entry name" value="Bac_rhamnosid_N"/>
</dbReference>
<feature type="domain" description="Alpha-L-rhamnosidase six-hairpin glycosidase" evidence="3">
    <location>
        <begin position="520"/>
        <end position="849"/>
    </location>
</feature>
<evidence type="ECO:0000313" key="5">
    <source>
        <dbReference type="EMBL" id="PIZ16864.1"/>
    </source>
</evidence>
<dbReference type="AlphaFoldDB" id="A0A2M7SBK0"/>
<dbReference type="Pfam" id="PF17389">
    <property type="entry name" value="Bac_rhamnosid6H"/>
    <property type="match status" value="1"/>
</dbReference>
<dbReference type="PANTHER" id="PTHR34987">
    <property type="entry name" value="C, PUTATIVE (AFU_ORTHOLOGUE AFUA_3G02880)-RELATED"/>
    <property type="match status" value="1"/>
</dbReference>
<dbReference type="InterPro" id="IPR008902">
    <property type="entry name" value="Rhamnosid_concanavalin"/>
</dbReference>
<evidence type="ECO:0000313" key="6">
    <source>
        <dbReference type="Proteomes" id="UP000229307"/>
    </source>
</evidence>
<evidence type="ECO:0000259" key="3">
    <source>
        <dbReference type="Pfam" id="PF17389"/>
    </source>
</evidence>
<dbReference type="Proteomes" id="UP000229307">
    <property type="component" value="Unassembled WGS sequence"/>
</dbReference>
<feature type="domain" description="Alpha-L-rhamnosidase C-terminal" evidence="4">
    <location>
        <begin position="851"/>
        <end position="899"/>
    </location>
</feature>
<dbReference type="Pfam" id="PF17390">
    <property type="entry name" value="Bac_rhamnosid_C"/>
    <property type="match status" value="1"/>
</dbReference>
<proteinExistence type="predicted"/>
<dbReference type="SUPFAM" id="SSF48208">
    <property type="entry name" value="Six-hairpin glycosidases"/>
    <property type="match status" value="1"/>
</dbReference>
<protein>
    <submittedName>
        <fullName evidence="5">Alpha-L-rhamnosidase</fullName>
    </submittedName>
</protein>
<evidence type="ECO:0000259" key="2">
    <source>
        <dbReference type="Pfam" id="PF08531"/>
    </source>
</evidence>
<dbReference type="EMBL" id="PFMR01000161">
    <property type="protein sequence ID" value="PIZ16864.1"/>
    <property type="molecule type" value="Genomic_DNA"/>
</dbReference>
<dbReference type="GO" id="GO:0005975">
    <property type="term" value="P:carbohydrate metabolic process"/>
    <property type="evidence" value="ECO:0007669"/>
    <property type="project" value="InterPro"/>
</dbReference>
<dbReference type="InterPro" id="IPR008928">
    <property type="entry name" value="6-hairpin_glycosidase_sf"/>
</dbReference>
<gene>
    <name evidence="5" type="ORF">COY52_05910</name>
</gene>
<name>A0A2M7SBK0_9BACT</name>
<dbReference type="InterPro" id="IPR008979">
    <property type="entry name" value="Galactose-bd-like_sf"/>
</dbReference>
<sequence>MSAKVAGWKGRWIWIDAEKNPHNKFVLFRKELSAGKIDSAEIRITADTRYELYVNDIFAGKGPVRSWLFEYSYDVHDITDLLKPGKNSIIALVHHYGIGTFQSNEAAAGLIAEISVKTSGKKKIIGTDASWQCAEHKGFQRYAQRMSCQLAFCEIFDANEKPGPWKKAVEADINDKPKLVQRDTPNLTRECYYPKRVTSIRKIRFPYKAYSFDLRPCALPEILDANIKYFSGFLAFKIISDSDQEGFINQDFYLVGDFKLNEELFNPQKSPERNFKARLKKGENIFVMGFRGGAHVLTTDLVLRFPGKVRIESVNYKGCPAEVISFGGYSSPWGELERKPLEPSSVYDEIWDSASADVLKKHKDISKPLSSPYVSEEDVFMENLFAEEVEKVNVDGNFSKMIYPNSDYAEVKNDRHADTEIVLDFGDEFFGYIELDVKAKKDNVLDFYIFEHIEDETNAIQPMYHLNNTLRYKCREGRQKFVSFVRRGGRYMTVIVKGRSPVRIYSARILNASFPVSYRGIFRSNDHTLMSVYDLSRKTTKMCMDDTYMDCPTWEQTFWVGDSRNESLVNLYSFGAFDITRRCLLLVPKSMFRSPIPESQVPSGWANVLTDWTWFWIDACREFYDFSGDEKFLKEIYPWLMKTIKNTEQFINKDGLLEIAAWNMLDWAPMDCPTFGIVTHQNAFLIRALNDIAYLSDFLHKAEDRKYLELFRDKLKASINKHLFNEGKQAYYDCIHEDGKPSKVFSIQTQTAVYLSEAAAEDRIKRMEDLILNPPDDFVKIGSPFMSFFFLEALVKMGRYQEMLDYIRKNWGDRMLDKDAVTCWECFDTTRSHCHAWSAAPGFFLPAYILGIRPGAPGFKKIIVDPKPCDLKWAKGCVPTPKGDIYVEWKRKDDGTLDIKTRGAL</sequence>
<dbReference type="PANTHER" id="PTHR34987:SF6">
    <property type="entry name" value="ALPHA-L-RHAMNOSIDASE SIX-HAIRPIN GLYCOSIDASE DOMAIN-CONTAINING PROTEIN"/>
    <property type="match status" value="1"/>
</dbReference>
<dbReference type="Gene3D" id="2.60.120.260">
    <property type="entry name" value="Galactose-binding domain-like"/>
    <property type="match status" value="3"/>
</dbReference>
<reference evidence="6" key="1">
    <citation type="submission" date="2017-09" db="EMBL/GenBank/DDBJ databases">
        <title>Depth-based differentiation of microbial function through sediment-hosted aquifers and enrichment of novel symbionts in the deep terrestrial subsurface.</title>
        <authorList>
            <person name="Probst A.J."/>
            <person name="Ladd B."/>
            <person name="Jarett J.K."/>
            <person name="Geller-Mcgrath D.E."/>
            <person name="Sieber C.M.K."/>
            <person name="Emerson J.B."/>
            <person name="Anantharaman K."/>
            <person name="Thomas B.C."/>
            <person name="Malmstrom R."/>
            <person name="Stieglmeier M."/>
            <person name="Klingl A."/>
            <person name="Woyke T."/>
            <person name="Ryan C.M."/>
            <person name="Banfield J.F."/>
        </authorList>
    </citation>
    <scope>NUCLEOTIDE SEQUENCE [LARGE SCALE GENOMIC DNA]</scope>
</reference>
<dbReference type="InterPro" id="IPR035396">
    <property type="entry name" value="Bac_rhamnosid6H"/>
</dbReference>
<comment type="caution">
    <text evidence="5">The sequence shown here is derived from an EMBL/GenBank/DDBJ whole genome shotgun (WGS) entry which is preliminary data.</text>
</comment>
<dbReference type="InterPro" id="IPR012341">
    <property type="entry name" value="6hp_glycosidase-like_sf"/>
</dbReference>